<proteinExistence type="predicted"/>
<evidence type="ECO:0000313" key="2">
    <source>
        <dbReference type="Proteomes" id="UP001164250"/>
    </source>
</evidence>
<sequence>MHYVVRHGYKLHLARRDTIKRSNTTTKIVLKFILPPILLIILVVVVIISFIRCRYRSENSSTQEDLLPLATWARISYLEIQRATDGFNESNLLGIGGFGSVYKGILSDGTNVAIKVFNLQLEKAFKSFDSECEVLRNIRHRNLVKIFSSCCNIDFKGLVLEFMPNGNLEKWLYSHNNFLNILERLDIMIDVASAFEYLHHDHSTPVIHCDLKPNNILLDENMVARVSDFGIAKLLGDENSMTQTMTMATVGYMAPEYGSVGIVSTKGDVYSYGILLMETFARKKPTDEMFSGEMSLKNWVENSLPHAVTEVVDANLLQEETGFGAKIECLSSIMELAMDCSKESPEQRITMKSAVVKLKKIKEKYLNGIGTT</sequence>
<keyword evidence="2" id="KW-1185">Reference proteome</keyword>
<dbReference type="EMBL" id="CM047898">
    <property type="protein sequence ID" value="KAJ0104772.1"/>
    <property type="molecule type" value="Genomic_DNA"/>
</dbReference>
<evidence type="ECO:0000313" key="1">
    <source>
        <dbReference type="EMBL" id="KAJ0104772.1"/>
    </source>
</evidence>
<gene>
    <name evidence="1" type="ORF">Patl1_19218</name>
</gene>
<reference evidence="2" key="1">
    <citation type="journal article" date="2023" name="G3 (Bethesda)">
        <title>Genome assembly and association tests identify interacting loci associated with vigor, precocity, and sex in interspecific pistachio rootstocks.</title>
        <authorList>
            <person name="Palmer W."/>
            <person name="Jacygrad E."/>
            <person name="Sagayaradj S."/>
            <person name="Cavanaugh K."/>
            <person name="Han R."/>
            <person name="Bertier L."/>
            <person name="Beede B."/>
            <person name="Kafkas S."/>
            <person name="Golino D."/>
            <person name="Preece J."/>
            <person name="Michelmore R."/>
        </authorList>
    </citation>
    <scope>NUCLEOTIDE SEQUENCE [LARGE SCALE GENOMIC DNA]</scope>
</reference>
<name>A0ACC1BYJ6_9ROSI</name>
<protein>
    <submittedName>
        <fullName evidence="1">Uncharacterized protein</fullName>
    </submittedName>
</protein>
<comment type="caution">
    <text evidence="1">The sequence shown here is derived from an EMBL/GenBank/DDBJ whole genome shotgun (WGS) entry which is preliminary data.</text>
</comment>
<accession>A0ACC1BYJ6</accession>
<organism evidence="1 2">
    <name type="scientific">Pistacia atlantica</name>
    <dbReference type="NCBI Taxonomy" id="434234"/>
    <lineage>
        <taxon>Eukaryota</taxon>
        <taxon>Viridiplantae</taxon>
        <taxon>Streptophyta</taxon>
        <taxon>Embryophyta</taxon>
        <taxon>Tracheophyta</taxon>
        <taxon>Spermatophyta</taxon>
        <taxon>Magnoliopsida</taxon>
        <taxon>eudicotyledons</taxon>
        <taxon>Gunneridae</taxon>
        <taxon>Pentapetalae</taxon>
        <taxon>rosids</taxon>
        <taxon>malvids</taxon>
        <taxon>Sapindales</taxon>
        <taxon>Anacardiaceae</taxon>
        <taxon>Pistacia</taxon>
    </lineage>
</organism>
<dbReference type="Proteomes" id="UP001164250">
    <property type="component" value="Chromosome 2"/>
</dbReference>